<feature type="transmembrane region" description="Helical" evidence="1">
    <location>
        <begin position="410"/>
        <end position="427"/>
    </location>
</feature>
<feature type="domain" description="DUF112" evidence="2">
    <location>
        <begin position="19"/>
        <end position="438"/>
    </location>
</feature>
<dbReference type="RefSeq" id="WP_209942481.1">
    <property type="nucleotide sequence ID" value="NZ_JAGGJU010000002.1"/>
</dbReference>
<feature type="transmembrane region" description="Helical" evidence="1">
    <location>
        <begin position="58"/>
        <end position="80"/>
    </location>
</feature>
<keyword evidence="4" id="KW-1185">Reference proteome</keyword>
<evidence type="ECO:0000256" key="1">
    <source>
        <dbReference type="SAM" id="Phobius"/>
    </source>
</evidence>
<feature type="transmembrane region" description="Helical" evidence="1">
    <location>
        <begin position="164"/>
        <end position="182"/>
    </location>
</feature>
<feature type="transmembrane region" description="Helical" evidence="1">
    <location>
        <begin position="136"/>
        <end position="158"/>
    </location>
</feature>
<sequence>MFDAIGVSLSGLVFSGGAFYLCVGTFVGLLFGIIPGLGGPTALALLIPLTFGIDTQSAMFLAGAIMGAVPFGGSVTAILLNTPGTAPNAATVFDGYPLSRQGKAGLALGASGAASAIGGLLGVLVLFCVLPVAREIILAFAPPEFFMLAVLGLCAIAVSTEGKFLRGLIAAGIGLLIAYIGYDDISGTVRFAYGVDYLWDGLPLVPALIGLFAIAQILSLYVQGGSISEDPAKVKVTRVMDGVKAVFVHYPTLLRGSVIGAVIGAIPGVGGTVAAFLSYSTEVQLSKDPETYGTGNIRGVIAPESSNNAREGGALIPTLAFGIPGSAEMAVFLGLLVLHGIQPGPAVLLNHLDVVTTLMLALAFASVLASVFCLLVARQLAAITLIDVNYLVPVILCVSLVGAYALNNSMYDVIVAVVFGIIGYLMIRFDYPRLPLVIAMFLGAIVEVNFRQSMMISGGDWTTFFTHKISLVLFILVVLSLTLPIVRQLVKRRGAKKEAKA</sequence>
<evidence type="ECO:0000313" key="3">
    <source>
        <dbReference type="EMBL" id="MBP1849408.1"/>
    </source>
</evidence>
<dbReference type="PANTHER" id="PTHR35342">
    <property type="entry name" value="TRICARBOXYLIC TRANSPORT PROTEIN"/>
    <property type="match status" value="1"/>
</dbReference>
<dbReference type="Pfam" id="PF01970">
    <property type="entry name" value="TctA"/>
    <property type="match status" value="1"/>
</dbReference>
<proteinExistence type="predicted"/>
<dbReference type="InterPro" id="IPR002823">
    <property type="entry name" value="DUF112_TM"/>
</dbReference>
<protein>
    <submittedName>
        <fullName evidence="3">Tricarboxylic transport membrane protein</fullName>
    </submittedName>
</protein>
<dbReference type="EMBL" id="JAGGJU010000002">
    <property type="protein sequence ID" value="MBP1849408.1"/>
    <property type="molecule type" value="Genomic_DNA"/>
</dbReference>
<organism evidence="3 4">
    <name type="scientific">Rhizobium halophytocola</name>
    <dbReference type="NCBI Taxonomy" id="735519"/>
    <lineage>
        <taxon>Bacteria</taxon>
        <taxon>Pseudomonadati</taxon>
        <taxon>Pseudomonadota</taxon>
        <taxon>Alphaproteobacteria</taxon>
        <taxon>Hyphomicrobiales</taxon>
        <taxon>Rhizobiaceae</taxon>
        <taxon>Rhizobium/Agrobacterium group</taxon>
        <taxon>Rhizobium</taxon>
    </lineage>
</organism>
<evidence type="ECO:0000259" key="2">
    <source>
        <dbReference type="Pfam" id="PF01970"/>
    </source>
</evidence>
<keyword evidence="1" id="KW-0812">Transmembrane</keyword>
<accession>A0ABS4DUM5</accession>
<feature type="transmembrane region" description="Helical" evidence="1">
    <location>
        <begin position="470"/>
        <end position="490"/>
    </location>
</feature>
<reference evidence="3 4" key="1">
    <citation type="submission" date="2021-03" db="EMBL/GenBank/DDBJ databases">
        <title>Genomic Encyclopedia of Type Strains, Phase IV (KMG-IV): sequencing the most valuable type-strain genomes for metagenomic binning, comparative biology and taxonomic classification.</title>
        <authorList>
            <person name="Goeker M."/>
        </authorList>
    </citation>
    <scope>NUCLEOTIDE SEQUENCE [LARGE SCALE GENOMIC DNA]</scope>
    <source>
        <strain evidence="3 4">DSM 21600</strain>
    </source>
</reference>
<feature type="transmembrane region" description="Helical" evidence="1">
    <location>
        <begin position="384"/>
        <end position="404"/>
    </location>
</feature>
<feature type="transmembrane region" description="Helical" evidence="1">
    <location>
        <begin position="258"/>
        <end position="279"/>
    </location>
</feature>
<feature type="transmembrane region" description="Helical" evidence="1">
    <location>
        <begin position="358"/>
        <end position="377"/>
    </location>
</feature>
<gene>
    <name evidence="3" type="ORF">J2Z17_000829</name>
</gene>
<feature type="transmembrane region" description="Helical" evidence="1">
    <location>
        <begin position="434"/>
        <end position="450"/>
    </location>
</feature>
<feature type="transmembrane region" description="Helical" evidence="1">
    <location>
        <begin position="314"/>
        <end position="338"/>
    </location>
</feature>
<comment type="caution">
    <text evidence="3">The sequence shown here is derived from an EMBL/GenBank/DDBJ whole genome shotgun (WGS) entry which is preliminary data.</text>
</comment>
<dbReference type="Proteomes" id="UP000759443">
    <property type="component" value="Unassembled WGS sequence"/>
</dbReference>
<feature type="transmembrane region" description="Helical" evidence="1">
    <location>
        <begin position="106"/>
        <end position="129"/>
    </location>
</feature>
<keyword evidence="1" id="KW-0472">Membrane</keyword>
<dbReference type="PANTHER" id="PTHR35342:SF5">
    <property type="entry name" value="TRICARBOXYLIC TRANSPORT PROTEIN"/>
    <property type="match status" value="1"/>
</dbReference>
<feature type="transmembrane region" description="Helical" evidence="1">
    <location>
        <begin position="18"/>
        <end position="46"/>
    </location>
</feature>
<feature type="transmembrane region" description="Helical" evidence="1">
    <location>
        <begin position="202"/>
        <end position="222"/>
    </location>
</feature>
<keyword evidence="1" id="KW-1133">Transmembrane helix</keyword>
<name>A0ABS4DUM5_9HYPH</name>
<evidence type="ECO:0000313" key="4">
    <source>
        <dbReference type="Proteomes" id="UP000759443"/>
    </source>
</evidence>